<organism evidence="5 6">
    <name type="scientific">Actinoplanes hulinensis</name>
    <dbReference type="NCBI Taxonomy" id="1144547"/>
    <lineage>
        <taxon>Bacteria</taxon>
        <taxon>Bacillati</taxon>
        <taxon>Actinomycetota</taxon>
        <taxon>Actinomycetes</taxon>
        <taxon>Micromonosporales</taxon>
        <taxon>Micromonosporaceae</taxon>
        <taxon>Actinoplanes</taxon>
    </lineage>
</organism>
<dbReference type="Gene3D" id="3.40.50.300">
    <property type="entry name" value="P-loop containing nucleotide triphosphate hydrolases"/>
    <property type="match status" value="1"/>
</dbReference>
<evidence type="ECO:0000313" key="6">
    <source>
        <dbReference type="Proteomes" id="UP001519863"/>
    </source>
</evidence>
<dbReference type="PANTHER" id="PTHR22683">
    <property type="entry name" value="SPORULATION PROTEIN RELATED"/>
    <property type="match status" value="1"/>
</dbReference>
<dbReference type="EMBL" id="JAHXZI010000012">
    <property type="protein sequence ID" value="MBW6436710.1"/>
    <property type="molecule type" value="Genomic_DNA"/>
</dbReference>
<feature type="domain" description="FtsK" evidence="4">
    <location>
        <begin position="36"/>
        <end position="216"/>
    </location>
</feature>
<accession>A0ABS7B6V3</accession>
<keyword evidence="1 3" id="KW-0547">Nucleotide-binding</keyword>
<evidence type="ECO:0000256" key="2">
    <source>
        <dbReference type="ARBA" id="ARBA00022840"/>
    </source>
</evidence>
<evidence type="ECO:0000256" key="1">
    <source>
        <dbReference type="ARBA" id="ARBA00022741"/>
    </source>
</evidence>
<name>A0ABS7B6V3_9ACTN</name>
<dbReference type="SUPFAM" id="SSF52540">
    <property type="entry name" value="P-loop containing nucleoside triphosphate hydrolases"/>
    <property type="match status" value="1"/>
</dbReference>
<evidence type="ECO:0000259" key="4">
    <source>
        <dbReference type="PROSITE" id="PS50901"/>
    </source>
</evidence>
<sequence length="290" mass="31630">MSDSSNAVSPFTGPSIPVGSLLSFFDPLFLGIDEFGQPVYLPLAFRNILMGGEPGAGKSSLLNTVVGTATLCDDVNLCLFDGTQVDLGLWEDCADVFVGPDLELAILTLERLQVVMDNRYKFLRSVRQQRIQPRDAFGAILLAIDEIAYYSATAGDEKEQKRFSVLLRDIVARGRKVAVTVAGATQRPSSDIIPPSLRDIFAWRFAGRCTNDVSSDIILGHGWVKKGYSSNTVDPDNQGCGYLIGERGIPMLVKAAYLSNDDIIRVADYAAWVRRTRTADNATTDLRAVA</sequence>
<gene>
    <name evidence="5" type="ORF">KZ829_23490</name>
</gene>
<dbReference type="GO" id="GO:0051301">
    <property type="term" value="P:cell division"/>
    <property type="evidence" value="ECO:0007669"/>
    <property type="project" value="UniProtKB-KW"/>
</dbReference>
<dbReference type="InterPro" id="IPR027417">
    <property type="entry name" value="P-loop_NTPase"/>
</dbReference>
<reference evidence="5 6" key="1">
    <citation type="journal article" date="2013" name="Antonie Van Leeuwenhoek">
        <title>Actinoplanes hulinensis sp. nov., a novel actinomycete isolated from soybean root (Glycine max (L.) Merr).</title>
        <authorList>
            <person name="Shen Y."/>
            <person name="Liu C."/>
            <person name="Wang X."/>
            <person name="Zhao J."/>
            <person name="Jia F."/>
            <person name="Zhang Y."/>
            <person name="Wang L."/>
            <person name="Yang D."/>
            <person name="Xiang W."/>
        </authorList>
    </citation>
    <scope>NUCLEOTIDE SEQUENCE [LARGE SCALE GENOMIC DNA]</scope>
    <source>
        <strain evidence="5 6">NEAU-M9</strain>
    </source>
</reference>
<keyword evidence="6" id="KW-1185">Reference proteome</keyword>
<dbReference type="InterPro" id="IPR050206">
    <property type="entry name" value="FtsK/SpoIIIE/SftA"/>
</dbReference>
<dbReference type="Proteomes" id="UP001519863">
    <property type="component" value="Unassembled WGS sequence"/>
</dbReference>
<proteinExistence type="predicted"/>
<comment type="caution">
    <text evidence="5">The sequence shown here is derived from an EMBL/GenBank/DDBJ whole genome shotgun (WGS) entry which is preliminary data.</text>
</comment>
<feature type="binding site" evidence="3">
    <location>
        <begin position="52"/>
        <end position="59"/>
    </location>
    <ligand>
        <name>ATP</name>
        <dbReference type="ChEBI" id="CHEBI:30616"/>
    </ligand>
</feature>
<evidence type="ECO:0000313" key="5">
    <source>
        <dbReference type="EMBL" id="MBW6436710.1"/>
    </source>
</evidence>
<keyword evidence="5" id="KW-0132">Cell division</keyword>
<dbReference type="PROSITE" id="PS50901">
    <property type="entry name" value="FTSK"/>
    <property type="match status" value="1"/>
</dbReference>
<keyword evidence="5" id="KW-0131">Cell cycle</keyword>
<protein>
    <submittedName>
        <fullName evidence="5">Cell division protein FtsK</fullName>
    </submittedName>
</protein>
<evidence type="ECO:0000256" key="3">
    <source>
        <dbReference type="PROSITE-ProRule" id="PRU00289"/>
    </source>
</evidence>
<dbReference type="Pfam" id="PF01580">
    <property type="entry name" value="FtsK_SpoIIIE"/>
    <property type="match status" value="1"/>
</dbReference>
<dbReference type="InterPro" id="IPR002543">
    <property type="entry name" value="FtsK_dom"/>
</dbReference>
<dbReference type="PANTHER" id="PTHR22683:SF41">
    <property type="entry name" value="DNA TRANSLOCASE FTSK"/>
    <property type="match status" value="1"/>
</dbReference>
<keyword evidence="2 3" id="KW-0067">ATP-binding</keyword>